<keyword evidence="5 7" id="KW-0472">Membrane</keyword>
<comment type="similarity">
    <text evidence="7">Belongs to the DHHC palmitoyltransferase family.</text>
</comment>
<dbReference type="GO" id="GO:0019706">
    <property type="term" value="F:protein-cysteine S-palmitoyltransferase activity"/>
    <property type="evidence" value="ECO:0007669"/>
    <property type="project" value="UniProtKB-EC"/>
</dbReference>
<dbReference type="PROSITE" id="PS50216">
    <property type="entry name" value="DHHC"/>
    <property type="match status" value="1"/>
</dbReference>
<name>A0AAD1XKL8_EUPCR</name>
<evidence type="ECO:0000256" key="6">
    <source>
        <dbReference type="ARBA" id="ARBA00023315"/>
    </source>
</evidence>
<evidence type="ECO:0000256" key="4">
    <source>
        <dbReference type="ARBA" id="ARBA00022989"/>
    </source>
</evidence>
<feature type="domain" description="Palmitoyltransferase DHHC" evidence="8">
    <location>
        <begin position="129"/>
        <end position="260"/>
    </location>
</feature>
<evidence type="ECO:0000313" key="9">
    <source>
        <dbReference type="EMBL" id="CAI2374387.1"/>
    </source>
</evidence>
<feature type="transmembrane region" description="Helical" evidence="7">
    <location>
        <begin position="7"/>
        <end position="27"/>
    </location>
</feature>
<evidence type="ECO:0000256" key="1">
    <source>
        <dbReference type="ARBA" id="ARBA00004141"/>
    </source>
</evidence>
<proteinExistence type="inferred from homology"/>
<feature type="transmembrane region" description="Helical" evidence="7">
    <location>
        <begin position="222"/>
        <end position="244"/>
    </location>
</feature>
<keyword evidence="3 7" id="KW-0812">Transmembrane</keyword>
<dbReference type="Proteomes" id="UP001295684">
    <property type="component" value="Unassembled WGS sequence"/>
</dbReference>
<dbReference type="InterPro" id="IPR001594">
    <property type="entry name" value="Palmitoyltrfase_DHHC"/>
</dbReference>
<keyword evidence="2 7" id="KW-0808">Transferase</keyword>
<dbReference type="GO" id="GO:0016020">
    <property type="term" value="C:membrane"/>
    <property type="evidence" value="ECO:0007669"/>
    <property type="project" value="UniProtKB-SubCell"/>
</dbReference>
<dbReference type="EC" id="2.3.1.225" evidence="7"/>
<dbReference type="Pfam" id="PF01529">
    <property type="entry name" value="DHHC"/>
    <property type="match status" value="1"/>
</dbReference>
<accession>A0AAD1XKL8</accession>
<dbReference type="InterPro" id="IPR039859">
    <property type="entry name" value="PFA4/ZDH16/20/ERF2-like"/>
</dbReference>
<dbReference type="PANTHER" id="PTHR12246">
    <property type="entry name" value="PALMITOYLTRANSFERASE ZDHHC16"/>
    <property type="match status" value="1"/>
</dbReference>
<evidence type="ECO:0000313" key="10">
    <source>
        <dbReference type="Proteomes" id="UP001295684"/>
    </source>
</evidence>
<dbReference type="EMBL" id="CAMPGE010015783">
    <property type="protein sequence ID" value="CAI2374387.1"/>
    <property type="molecule type" value="Genomic_DNA"/>
</dbReference>
<keyword evidence="6 7" id="KW-0012">Acyltransferase</keyword>
<comment type="domain">
    <text evidence="7">The DHHC domain is required for palmitoyltransferase activity.</text>
</comment>
<protein>
    <recommendedName>
        <fullName evidence="7">Palmitoyltransferase</fullName>
        <ecNumber evidence="7">2.3.1.225</ecNumber>
    </recommendedName>
</protein>
<comment type="catalytic activity">
    <reaction evidence="7">
        <text>L-cysteinyl-[protein] + hexadecanoyl-CoA = S-hexadecanoyl-L-cysteinyl-[protein] + CoA</text>
        <dbReference type="Rhea" id="RHEA:36683"/>
        <dbReference type="Rhea" id="RHEA-COMP:10131"/>
        <dbReference type="Rhea" id="RHEA-COMP:11032"/>
        <dbReference type="ChEBI" id="CHEBI:29950"/>
        <dbReference type="ChEBI" id="CHEBI:57287"/>
        <dbReference type="ChEBI" id="CHEBI:57379"/>
        <dbReference type="ChEBI" id="CHEBI:74151"/>
        <dbReference type="EC" id="2.3.1.225"/>
    </reaction>
</comment>
<evidence type="ECO:0000256" key="3">
    <source>
        <dbReference type="ARBA" id="ARBA00022692"/>
    </source>
</evidence>
<feature type="transmembrane region" description="Helical" evidence="7">
    <location>
        <begin position="47"/>
        <end position="66"/>
    </location>
</feature>
<sequence>MVHWERCFGNFLGIMGVMYVVISYLHASNIGIDYVYPGRFEKHFYALMYEYGFGWFMIIHTVYNYCKAAFGSAHASEPLKNVKLSQQSFKHLIKMNEDHRSYREAHEKDVKYDPIVEDYDEFKDNYKFGLYCKKCEIYRYPRAHHCSNCRTCSAFLDHHCAIINNCVGYNNLRYFIRFSIYGSTLCLYYLYLVKGLAVHHMFNIGSFLLKFKFQNFPVFDIAILFWFNIILLVAFLQIFILSIVMNRCIKGQTGLEKWKNAEDFTYDLGFDQNWEFIFGKRKYFSSKIPVLSLLCTCYNKISWMFFWHDDNNRNLERDMKKYFGFELADSQTA</sequence>
<keyword evidence="10" id="KW-1185">Reference proteome</keyword>
<evidence type="ECO:0000256" key="2">
    <source>
        <dbReference type="ARBA" id="ARBA00022679"/>
    </source>
</evidence>
<keyword evidence="4 7" id="KW-1133">Transmembrane helix</keyword>
<evidence type="ECO:0000256" key="5">
    <source>
        <dbReference type="ARBA" id="ARBA00023136"/>
    </source>
</evidence>
<evidence type="ECO:0000256" key="7">
    <source>
        <dbReference type="RuleBase" id="RU079119"/>
    </source>
</evidence>
<organism evidence="9 10">
    <name type="scientific">Euplotes crassus</name>
    <dbReference type="NCBI Taxonomy" id="5936"/>
    <lineage>
        <taxon>Eukaryota</taxon>
        <taxon>Sar</taxon>
        <taxon>Alveolata</taxon>
        <taxon>Ciliophora</taxon>
        <taxon>Intramacronucleata</taxon>
        <taxon>Spirotrichea</taxon>
        <taxon>Hypotrichia</taxon>
        <taxon>Euplotida</taxon>
        <taxon>Euplotidae</taxon>
        <taxon>Moneuplotes</taxon>
    </lineage>
</organism>
<reference evidence="9" key="1">
    <citation type="submission" date="2023-07" db="EMBL/GenBank/DDBJ databases">
        <authorList>
            <consortium name="AG Swart"/>
            <person name="Singh M."/>
            <person name="Singh A."/>
            <person name="Seah K."/>
            <person name="Emmerich C."/>
        </authorList>
    </citation>
    <scope>NUCLEOTIDE SEQUENCE</scope>
    <source>
        <strain evidence="9">DP1</strain>
    </source>
</reference>
<comment type="subcellular location">
    <subcellularLocation>
        <location evidence="1">Membrane</location>
        <topology evidence="1">Multi-pass membrane protein</topology>
    </subcellularLocation>
</comment>
<evidence type="ECO:0000259" key="8">
    <source>
        <dbReference type="Pfam" id="PF01529"/>
    </source>
</evidence>
<comment type="caution">
    <text evidence="9">The sequence shown here is derived from an EMBL/GenBank/DDBJ whole genome shotgun (WGS) entry which is preliminary data.</text>
</comment>
<gene>
    <name evidence="9" type="ORF">ECRASSUSDP1_LOCUS15739</name>
</gene>
<dbReference type="AlphaFoldDB" id="A0AAD1XKL8"/>
<feature type="transmembrane region" description="Helical" evidence="7">
    <location>
        <begin position="178"/>
        <end position="202"/>
    </location>
</feature>